<dbReference type="RefSeq" id="WP_126981937.1">
    <property type="nucleotide sequence ID" value="NZ_RZHD01000010.1"/>
</dbReference>
<dbReference type="EMBL" id="RZHD01000010">
    <property type="protein sequence ID" value="RUR43355.1"/>
    <property type="molecule type" value="Genomic_DNA"/>
</dbReference>
<sequence>MSHYIVSFTIGQKESYNSIWNSLKEVIDQISIDVPTDETTSFFAFESNMNTGDVVHKLYYDSQLLSGTDKLLVVNITANEHGYLGIEYPYLMGGALGTRLVKAID</sequence>
<name>A0A433L7N1_9GAMM</name>
<protein>
    <submittedName>
        <fullName evidence="1">Uncharacterized protein</fullName>
    </submittedName>
</protein>
<evidence type="ECO:0000313" key="1">
    <source>
        <dbReference type="EMBL" id="RUR43355.1"/>
    </source>
</evidence>
<comment type="caution">
    <text evidence="1">The sequence shown here is derived from an EMBL/GenBank/DDBJ whole genome shotgun (WGS) entry which is preliminary data.</text>
</comment>
<organism evidence="1 2">
    <name type="scientific">Vreelandella populi</name>
    <dbReference type="NCBI Taxonomy" id="2498858"/>
    <lineage>
        <taxon>Bacteria</taxon>
        <taxon>Pseudomonadati</taxon>
        <taxon>Pseudomonadota</taxon>
        <taxon>Gammaproteobacteria</taxon>
        <taxon>Oceanospirillales</taxon>
        <taxon>Halomonadaceae</taxon>
        <taxon>Vreelandella</taxon>
    </lineage>
</organism>
<accession>A0A433L7N1</accession>
<dbReference type="AlphaFoldDB" id="A0A433L7N1"/>
<keyword evidence="2" id="KW-1185">Reference proteome</keyword>
<reference evidence="1 2" key="1">
    <citation type="submission" date="2018-12" db="EMBL/GenBank/DDBJ databases">
        <title>three novel Halomonas strain isolated from plants.</title>
        <authorList>
            <person name="Sun C."/>
        </authorList>
    </citation>
    <scope>NUCLEOTIDE SEQUENCE [LARGE SCALE GENOMIC DNA]</scope>
    <source>
        <strain evidence="1 2">RC</strain>
    </source>
</reference>
<dbReference type="Proteomes" id="UP000286912">
    <property type="component" value="Unassembled WGS sequence"/>
</dbReference>
<proteinExistence type="predicted"/>
<evidence type="ECO:0000313" key="2">
    <source>
        <dbReference type="Proteomes" id="UP000286912"/>
    </source>
</evidence>
<gene>
    <name evidence="1" type="ORF">ELY37_16695</name>
</gene>